<accession>A0A6I3QPA9</accession>
<dbReference type="RefSeq" id="WP_155201554.1">
    <property type="nucleotide sequence ID" value="NZ_WMZL01000016.1"/>
</dbReference>
<name>A0A6I3QPA9_9FIRM</name>
<evidence type="ECO:0000313" key="2">
    <source>
        <dbReference type="Proteomes" id="UP000449193"/>
    </source>
</evidence>
<sequence>MELKKGSFVHITRTKAEQNGTYIKDRDGHNVTLAALPRVGIVTFISSKREWATVLPQLRGQDERRK</sequence>
<dbReference type="Proteomes" id="UP000449193">
    <property type="component" value="Unassembled WGS sequence"/>
</dbReference>
<dbReference type="EMBL" id="WMZR01000016">
    <property type="protein sequence ID" value="MTS52281.1"/>
    <property type="molecule type" value="Genomic_DNA"/>
</dbReference>
<protein>
    <submittedName>
        <fullName evidence="1">Uncharacterized protein</fullName>
    </submittedName>
</protein>
<proteinExistence type="predicted"/>
<dbReference type="AlphaFoldDB" id="A0A6I3QPA9"/>
<organism evidence="1 2">
    <name type="scientific">Ruthenibacterium lactatiformans</name>
    <dbReference type="NCBI Taxonomy" id="1550024"/>
    <lineage>
        <taxon>Bacteria</taxon>
        <taxon>Bacillati</taxon>
        <taxon>Bacillota</taxon>
        <taxon>Clostridia</taxon>
        <taxon>Eubacteriales</taxon>
        <taxon>Oscillospiraceae</taxon>
        <taxon>Ruthenibacterium</taxon>
    </lineage>
</organism>
<reference evidence="1 2" key="1">
    <citation type="journal article" date="2019" name="Nat. Med.">
        <title>A library of human gut bacterial isolates paired with longitudinal multiomics data enables mechanistic microbiome research.</title>
        <authorList>
            <person name="Poyet M."/>
            <person name="Groussin M."/>
            <person name="Gibbons S.M."/>
            <person name="Avila-Pacheco J."/>
            <person name="Jiang X."/>
            <person name="Kearney S.M."/>
            <person name="Perrotta A.R."/>
            <person name="Berdy B."/>
            <person name="Zhao S."/>
            <person name="Lieberman T.D."/>
            <person name="Swanson P.K."/>
            <person name="Smith M."/>
            <person name="Roesemann S."/>
            <person name="Alexander J.E."/>
            <person name="Rich S.A."/>
            <person name="Livny J."/>
            <person name="Vlamakis H."/>
            <person name="Clish C."/>
            <person name="Bullock K."/>
            <person name="Deik A."/>
            <person name="Scott J."/>
            <person name="Pierce K.A."/>
            <person name="Xavier R.J."/>
            <person name="Alm E.J."/>
        </authorList>
    </citation>
    <scope>NUCLEOTIDE SEQUENCE [LARGE SCALE GENOMIC DNA]</scope>
    <source>
        <strain evidence="1 2">BIOML-A7</strain>
    </source>
</reference>
<gene>
    <name evidence="1" type="ORF">GMD52_12110</name>
</gene>
<evidence type="ECO:0000313" key="1">
    <source>
        <dbReference type="EMBL" id="MTS52281.1"/>
    </source>
</evidence>
<comment type="caution">
    <text evidence="1">The sequence shown here is derived from an EMBL/GenBank/DDBJ whole genome shotgun (WGS) entry which is preliminary data.</text>
</comment>